<proteinExistence type="predicted"/>
<dbReference type="PANTHER" id="PTHR43861">
    <property type="entry name" value="TRANS-ACONITATE 2-METHYLTRANSFERASE-RELATED"/>
    <property type="match status" value="1"/>
</dbReference>
<evidence type="ECO:0000256" key="2">
    <source>
        <dbReference type="ARBA" id="ARBA00022679"/>
    </source>
</evidence>
<protein>
    <submittedName>
        <fullName evidence="4">Class I SAM-dependent methyltransferase</fullName>
    </submittedName>
</protein>
<dbReference type="InterPro" id="IPR029063">
    <property type="entry name" value="SAM-dependent_MTases_sf"/>
</dbReference>
<dbReference type="GO" id="GO:0008168">
    <property type="term" value="F:methyltransferase activity"/>
    <property type="evidence" value="ECO:0007669"/>
    <property type="project" value="UniProtKB-KW"/>
</dbReference>
<evidence type="ECO:0000259" key="3">
    <source>
        <dbReference type="Pfam" id="PF13649"/>
    </source>
</evidence>
<dbReference type="Proteomes" id="UP001275440">
    <property type="component" value="Unassembled WGS sequence"/>
</dbReference>
<dbReference type="InterPro" id="IPR041698">
    <property type="entry name" value="Methyltransf_25"/>
</dbReference>
<feature type="domain" description="Methyltransferase" evidence="3">
    <location>
        <begin position="47"/>
        <end position="133"/>
    </location>
</feature>
<dbReference type="EMBL" id="WBMO01000001">
    <property type="protein sequence ID" value="MDV2474798.1"/>
    <property type="molecule type" value="Genomic_DNA"/>
</dbReference>
<reference evidence="4 5" key="1">
    <citation type="submission" date="2019-10" db="EMBL/GenBank/DDBJ databases">
        <title>Draft Genome Assembly of Rhodococcus zopfii DSM44189.</title>
        <authorList>
            <person name="Sutton J.M."/>
            <person name="Akob D.M."/>
            <person name="Bushman T.J."/>
        </authorList>
    </citation>
    <scope>NUCLEOTIDE SEQUENCE [LARGE SCALE GENOMIC DNA]</scope>
    <source>
        <strain evidence="4 5">DSM 44189</strain>
    </source>
</reference>
<sequence>MVHQPGYDAVADLYADTFPPTCMTPLERAVVAAFAESVREGPVDGIVVDVGCGVGHVTAELSNRGLDVVGVDPSREMRRVARNLYPALRFEQDDARLAATDLAGRGVGAIIARYSLIHVPPSDIPDVLAEWASRTGSGAVLAVAAQSSDAAGEVAEFDHAVAPAWRWHPDRLAEALATAGFDEMWRTVSRPDPSHRFPEVHLVARRR</sequence>
<evidence type="ECO:0000313" key="5">
    <source>
        <dbReference type="Proteomes" id="UP001275440"/>
    </source>
</evidence>
<dbReference type="CDD" id="cd02440">
    <property type="entry name" value="AdoMet_MTases"/>
    <property type="match status" value="1"/>
</dbReference>
<name>A0ABU3WLG4_9NOCA</name>
<organism evidence="4 5">
    <name type="scientific">Rhodococcus zopfii</name>
    <dbReference type="NCBI Taxonomy" id="43772"/>
    <lineage>
        <taxon>Bacteria</taxon>
        <taxon>Bacillati</taxon>
        <taxon>Actinomycetota</taxon>
        <taxon>Actinomycetes</taxon>
        <taxon>Mycobacteriales</taxon>
        <taxon>Nocardiaceae</taxon>
        <taxon>Rhodococcus</taxon>
    </lineage>
</organism>
<accession>A0ABU3WLG4</accession>
<keyword evidence="5" id="KW-1185">Reference proteome</keyword>
<dbReference type="Pfam" id="PF13649">
    <property type="entry name" value="Methyltransf_25"/>
    <property type="match status" value="1"/>
</dbReference>
<evidence type="ECO:0000256" key="1">
    <source>
        <dbReference type="ARBA" id="ARBA00022603"/>
    </source>
</evidence>
<dbReference type="Gene3D" id="3.40.50.150">
    <property type="entry name" value="Vaccinia Virus protein VP39"/>
    <property type="match status" value="1"/>
</dbReference>
<gene>
    <name evidence="4" type="ORF">F8M49_04020</name>
</gene>
<dbReference type="GO" id="GO:0032259">
    <property type="term" value="P:methylation"/>
    <property type="evidence" value="ECO:0007669"/>
    <property type="project" value="UniProtKB-KW"/>
</dbReference>
<dbReference type="SUPFAM" id="SSF53335">
    <property type="entry name" value="S-adenosyl-L-methionine-dependent methyltransferases"/>
    <property type="match status" value="1"/>
</dbReference>
<dbReference type="PANTHER" id="PTHR43861:SF1">
    <property type="entry name" value="TRANS-ACONITATE 2-METHYLTRANSFERASE"/>
    <property type="match status" value="1"/>
</dbReference>
<comment type="caution">
    <text evidence="4">The sequence shown here is derived from an EMBL/GenBank/DDBJ whole genome shotgun (WGS) entry which is preliminary data.</text>
</comment>
<keyword evidence="1 4" id="KW-0489">Methyltransferase</keyword>
<evidence type="ECO:0000313" key="4">
    <source>
        <dbReference type="EMBL" id="MDV2474798.1"/>
    </source>
</evidence>
<keyword evidence="2" id="KW-0808">Transferase</keyword>